<accession>A0A6N2QVS0</accession>
<proteinExistence type="predicted"/>
<dbReference type="InterPro" id="IPR013324">
    <property type="entry name" value="RNA_pol_sigma_r3/r4-like"/>
</dbReference>
<dbReference type="Gene3D" id="1.10.10.10">
    <property type="entry name" value="Winged helix-like DNA-binding domain superfamily/Winged helix DNA-binding domain"/>
    <property type="match status" value="1"/>
</dbReference>
<evidence type="ECO:0000259" key="1">
    <source>
        <dbReference type="Pfam" id="PF04545"/>
    </source>
</evidence>
<gene>
    <name evidence="2" type="ORF">AULFYP135_00023</name>
</gene>
<dbReference type="InterPro" id="IPR014284">
    <property type="entry name" value="RNA_pol_sigma-70_dom"/>
</dbReference>
<dbReference type="NCBIfam" id="TIGR02937">
    <property type="entry name" value="sigma70-ECF"/>
    <property type="match status" value="1"/>
</dbReference>
<dbReference type="Pfam" id="PF04545">
    <property type="entry name" value="Sigma70_r4"/>
    <property type="match status" value="1"/>
</dbReference>
<name>A0A6N2QVS0_9FIRM</name>
<dbReference type="GO" id="GO:0006352">
    <property type="term" value="P:DNA-templated transcription initiation"/>
    <property type="evidence" value="ECO:0007669"/>
    <property type="project" value="InterPro"/>
</dbReference>
<dbReference type="InterPro" id="IPR007630">
    <property type="entry name" value="RNA_pol_sigma70_r4"/>
</dbReference>
<organism evidence="2">
    <name type="scientific">uncultured Anaerotruncus sp</name>
    <dbReference type="NCBI Taxonomy" id="905011"/>
    <lineage>
        <taxon>Bacteria</taxon>
        <taxon>Bacillati</taxon>
        <taxon>Bacillota</taxon>
        <taxon>Clostridia</taxon>
        <taxon>Eubacteriales</taxon>
        <taxon>Oscillospiraceae</taxon>
        <taxon>Anaerotruncus</taxon>
        <taxon>environmental samples</taxon>
    </lineage>
</organism>
<feature type="domain" description="RNA polymerase sigma-70 region 4" evidence="1">
    <location>
        <begin position="39"/>
        <end position="84"/>
    </location>
</feature>
<dbReference type="CDD" id="cd06171">
    <property type="entry name" value="Sigma70_r4"/>
    <property type="match status" value="1"/>
</dbReference>
<reference evidence="2" key="1">
    <citation type="submission" date="2019-11" db="EMBL/GenBank/DDBJ databases">
        <authorList>
            <person name="Feng L."/>
        </authorList>
    </citation>
    <scope>NUCLEOTIDE SEQUENCE</scope>
    <source>
        <strain evidence="2">AundefinedLFYP135</strain>
    </source>
</reference>
<dbReference type="EMBL" id="CACRSL010000003">
    <property type="protein sequence ID" value="VYS72278.1"/>
    <property type="molecule type" value="Genomic_DNA"/>
</dbReference>
<dbReference type="InterPro" id="IPR036388">
    <property type="entry name" value="WH-like_DNA-bd_sf"/>
</dbReference>
<evidence type="ECO:0000313" key="2">
    <source>
        <dbReference type="EMBL" id="VYS72278.1"/>
    </source>
</evidence>
<dbReference type="GO" id="GO:0003700">
    <property type="term" value="F:DNA-binding transcription factor activity"/>
    <property type="evidence" value="ECO:0007669"/>
    <property type="project" value="InterPro"/>
</dbReference>
<dbReference type="AlphaFoldDB" id="A0A6N2QVS0"/>
<dbReference type="SUPFAM" id="SSF88659">
    <property type="entry name" value="Sigma3 and sigma4 domains of RNA polymerase sigma factors"/>
    <property type="match status" value="1"/>
</dbReference>
<protein>
    <submittedName>
        <fullName evidence="2">RNA polymerase sigma factor WhiG</fullName>
    </submittedName>
</protein>
<sequence>MRRVALYDSLDHLTEPTGEDNRRQRQFYRAILQEGMKTQLTARQREAITLYYGEGLTLAQVGERLGVSPSAACRRVQGAKKRLQGFAKGCIALQKYNLP</sequence>